<reference evidence="3" key="2">
    <citation type="submission" date="2016-06" db="UniProtKB">
        <authorList>
            <consortium name="WormBaseParasite"/>
        </authorList>
    </citation>
    <scope>IDENTIFICATION</scope>
</reference>
<dbReference type="WBParaSite" id="GPLIN_000866700">
    <property type="protein sequence ID" value="GPLIN_000866700"/>
    <property type="gene ID" value="GPLIN_000866700"/>
</dbReference>
<name>A0A183C721_GLOPA</name>
<sequence>MNEQINDARMLQRHKHERGKLNEKKQVYDGSEIQQLRIGADPSAPPTQLRPPGFGVEAAAPEARAGAGLYPVVMREGLDLRL</sequence>
<accession>A0A183C721</accession>
<feature type="region of interest" description="Disordered" evidence="1">
    <location>
        <begin position="1"/>
        <end position="29"/>
    </location>
</feature>
<evidence type="ECO:0000313" key="2">
    <source>
        <dbReference type="Proteomes" id="UP000050741"/>
    </source>
</evidence>
<evidence type="ECO:0000256" key="1">
    <source>
        <dbReference type="SAM" id="MobiDB-lite"/>
    </source>
</evidence>
<proteinExistence type="predicted"/>
<dbReference type="Proteomes" id="UP000050741">
    <property type="component" value="Unassembled WGS sequence"/>
</dbReference>
<organism evidence="2 3">
    <name type="scientific">Globodera pallida</name>
    <name type="common">Potato cyst nematode worm</name>
    <name type="synonym">Heterodera pallida</name>
    <dbReference type="NCBI Taxonomy" id="36090"/>
    <lineage>
        <taxon>Eukaryota</taxon>
        <taxon>Metazoa</taxon>
        <taxon>Ecdysozoa</taxon>
        <taxon>Nematoda</taxon>
        <taxon>Chromadorea</taxon>
        <taxon>Rhabditida</taxon>
        <taxon>Tylenchina</taxon>
        <taxon>Tylenchomorpha</taxon>
        <taxon>Tylenchoidea</taxon>
        <taxon>Heteroderidae</taxon>
        <taxon>Heteroderinae</taxon>
        <taxon>Globodera</taxon>
    </lineage>
</organism>
<evidence type="ECO:0000313" key="3">
    <source>
        <dbReference type="WBParaSite" id="GPLIN_000866700"/>
    </source>
</evidence>
<protein>
    <submittedName>
        <fullName evidence="3">Uncharacterized protein</fullName>
    </submittedName>
</protein>
<dbReference type="AlphaFoldDB" id="A0A183C721"/>
<reference evidence="2" key="1">
    <citation type="submission" date="2014-05" db="EMBL/GenBank/DDBJ databases">
        <title>The genome and life-stage specific transcriptomes of Globodera pallida elucidate key aspects of plant parasitism by a cyst nematode.</title>
        <authorList>
            <person name="Cotton J.A."/>
            <person name="Lilley C.J."/>
            <person name="Jones L.M."/>
            <person name="Kikuchi T."/>
            <person name="Reid A.J."/>
            <person name="Thorpe P."/>
            <person name="Tsai I.J."/>
            <person name="Beasley H."/>
            <person name="Blok V."/>
            <person name="Cock P.J.A."/>
            <person name="Van den Akker S.E."/>
            <person name="Holroyd N."/>
            <person name="Hunt M."/>
            <person name="Mantelin S."/>
            <person name="Naghra H."/>
            <person name="Pain A."/>
            <person name="Palomares-Rius J.E."/>
            <person name="Zarowiecki M."/>
            <person name="Berriman M."/>
            <person name="Jones J.T."/>
            <person name="Urwin P.E."/>
        </authorList>
    </citation>
    <scope>NUCLEOTIDE SEQUENCE [LARGE SCALE GENOMIC DNA]</scope>
    <source>
        <strain evidence="2">Lindley</strain>
    </source>
</reference>
<keyword evidence="2" id="KW-1185">Reference proteome</keyword>